<dbReference type="Proteomes" id="UP001153069">
    <property type="component" value="Unassembled WGS sequence"/>
</dbReference>
<feature type="domain" description="Alpha/beta hydrolase fold-5" evidence="1">
    <location>
        <begin position="43"/>
        <end position="180"/>
    </location>
</feature>
<evidence type="ECO:0000259" key="1">
    <source>
        <dbReference type="Pfam" id="PF12695"/>
    </source>
</evidence>
<dbReference type="InterPro" id="IPR029058">
    <property type="entry name" value="AB_hydrolase_fold"/>
</dbReference>
<dbReference type="Gene3D" id="3.40.50.1820">
    <property type="entry name" value="alpha/beta hydrolase"/>
    <property type="match status" value="1"/>
</dbReference>
<protein>
    <recommendedName>
        <fullName evidence="1">Alpha/beta hydrolase fold-5 domain-containing protein</fullName>
    </recommendedName>
</protein>
<reference evidence="2" key="1">
    <citation type="submission" date="2020-06" db="EMBL/GenBank/DDBJ databases">
        <authorList>
            <consortium name="Plant Systems Biology data submission"/>
        </authorList>
    </citation>
    <scope>NUCLEOTIDE SEQUENCE</scope>
    <source>
        <strain evidence="2">D6</strain>
    </source>
</reference>
<dbReference type="Pfam" id="PF12695">
    <property type="entry name" value="Abhydrolase_5"/>
    <property type="match status" value="1"/>
</dbReference>
<dbReference type="AlphaFoldDB" id="A0A9N8ED46"/>
<accession>A0A9N8ED46</accession>
<dbReference type="OrthoDB" id="188124at2759"/>
<name>A0A9N8ED46_9STRA</name>
<organism evidence="2 3">
    <name type="scientific">Seminavis robusta</name>
    <dbReference type="NCBI Taxonomy" id="568900"/>
    <lineage>
        <taxon>Eukaryota</taxon>
        <taxon>Sar</taxon>
        <taxon>Stramenopiles</taxon>
        <taxon>Ochrophyta</taxon>
        <taxon>Bacillariophyta</taxon>
        <taxon>Bacillariophyceae</taxon>
        <taxon>Bacillariophycidae</taxon>
        <taxon>Naviculales</taxon>
        <taxon>Naviculaceae</taxon>
        <taxon>Seminavis</taxon>
    </lineage>
</organism>
<dbReference type="GO" id="GO:0016787">
    <property type="term" value="F:hydrolase activity"/>
    <property type="evidence" value="ECO:0007669"/>
    <property type="project" value="InterPro"/>
</dbReference>
<proteinExistence type="predicted"/>
<dbReference type="EMBL" id="CAICTM010001000">
    <property type="protein sequence ID" value="CAB9519247.1"/>
    <property type="molecule type" value="Genomic_DNA"/>
</dbReference>
<keyword evidence="3" id="KW-1185">Reference proteome</keyword>
<comment type="caution">
    <text evidence="2">The sequence shown here is derived from an EMBL/GenBank/DDBJ whole genome shotgun (WGS) entry which is preliminary data.</text>
</comment>
<evidence type="ECO:0000313" key="2">
    <source>
        <dbReference type="EMBL" id="CAB9519247.1"/>
    </source>
</evidence>
<gene>
    <name evidence="2" type="ORF">SEMRO_1002_G229850.1</name>
</gene>
<dbReference type="SUPFAM" id="SSF53474">
    <property type="entry name" value="alpha/beta-Hydrolases"/>
    <property type="match status" value="1"/>
</dbReference>
<dbReference type="InterPro" id="IPR029059">
    <property type="entry name" value="AB_hydrolase_5"/>
</dbReference>
<sequence>MSNPLLDSILGSHQSQNLILSPPSQSKAKHSIFNKKENEPIAIILLPGCQLKPEQYRGVAEAVQQASNQEIWVAVTKFPLNVANPLVAPEAVKEAFQQLKDQGYSGDKVFLGGHSLGGVVLPWVMDGDKGLRQDQVAGVIQLGSFLARDTQENAPIRKVPSLTLTGDLDGMVRTSRIAEDYHRHVIADAPEDKEASNDDDTRKLHHSVVLVEGMNHFGFVGGETPIMKRFRDLPQEIDHRDAVREVAETIADFIDVHQTGDPISKNKLLGRIDETTEYLKPLLTALQLEGSTHVGSDPTKGSPFVNKMQKELLSEHALPKVTVSNEFRASWYLNPFAKVPFFHPKVHSSKDYGSLEMETYADPVHEKTDACFDAGFFSNTVHELRCKFNSPQAVLQAATGDDRVKFDPCHNFAKDLNEKTLAWAMENAPTRVKRRYQQRGVQLVPGDDINHSSGPSWIWSYMNYENDPQDPNCRVVRSHTMATPTDHPIPAAGGKLYCKLLSPAKALDWMYTDSLRLKINPVEELVQSVLPKLRALGSRTAQASGQAQEAQP</sequence>
<evidence type="ECO:0000313" key="3">
    <source>
        <dbReference type="Proteomes" id="UP001153069"/>
    </source>
</evidence>